<gene>
    <name evidence="10" type="ORF">H6G72_20120</name>
</gene>
<dbReference type="Proteomes" id="UP000641954">
    <property type="component" value="Unassembled WGS sequence"/>
</dbReference>
<keyword evidence="6 8" id="KW-0472">Membrane</keyword>
<sequence length="349" mass="39936">MKYSVVIPIFNEQETISELWKRLLGVFQAIKDDWEIIFVNDGSTDASRSMLTQLSQQHQNVKFLSLSRNFGHQPAITAGIDYAQGDAVILMDGDLQDDPDAILTFIDLWKQGYDVVYALRKKRKEPWLKRLAFKTFYYLQTTLSDINLPRDAGIFSLLDRRVIQALRQMPERNKYLSGLRAYTGFHQIGVVVERGPRYHGQPRVSIRKLFKLAFDGIFSFSTLPLRFVTYLGILISLTALAIAMIGLVVKFILGLQFFDWPFGLTSIFFLGGVQLLSLGIIGEYIGRIYEEVKQRPYYIVAEAIGFELYKTVEATPPDDQNEKKYHLTQSSTELPSSPQGKIPHIDEIY</sequence>
<dbReference type="CDD" id="cd04187">
    <property type="entry name" value="DPM1_like_bac"/>
    <property type="match status" value="1"/>
</dbReference>
<evidence type="ECO:0000256" key="7">
    <source>
        <dbReference type="SAM" id="MobiDB-lite"/>
    </source>
</evidence>
<feature type="region of interest" description="Disordered" evidence="7">
    <location>
        <begin position="317"/>
        <end position="349"/>
    </location>
</feature>
<evidence type="ECO:0000256" key="5">
    <source>
        <dbReference type="ARBA" id="ARBA00022989"/>
    </source>
</evidence>
<evidence type="ECO:0000256" key="3">
    <source>
        <dbReference type="ARBA" id="ARBA00022679"/>
    </source>
</evidence>
<evidence type="ECO:0000313" key="10">
    <source>
        <dbReference type="EMBL" id="MBD2546102.1"/>
    </source>
</evidence>
<dbReference type="SUPFAM" id="SSF53448">
    <property type="entry name" value="Nucleotide-diphospho-sugar transferases"/>
    <property type="match status" value="1"/>
</dbReference>
<evidence type="ECO:0000313" key="11">
    <source>
        <dbReference type="Proteomes" id="UP000641954"/>
    </source>
</evidence>
<evidence type="ECO:0000256" key="8">
    <source>
        <dbReference type="SAM" id="Phobius"/>
    </source>
</evidence>
<evidence type="ECO:0000256" key="6">
    <source>
        <dbReference type="ARBA" id="ARBA00023136"/>
    </source>
</evidence>
<evidence type="ECO:0000256" key="2">
    <source>
        <dbReference type="ARBA" id="ARBA00022676"/>
    </source>
</evidence>
<dbReference type="InterPro" id="IPR029044">
    <property type="entry name" value="Nucleotide-diphossugar_trans"/>
</dbReference>
<evidence type="ECO:0000256" key="4">
    <source>
        <dbReference type="ARBA" id="ARBA00022692"/>
    </source>
</evidence>
<protein>
    <submittedName>
        <fullName evidence="10">Glycosyltransferase family 2 protein</fullName>
    </submittedName>
</protein>
<name>A0ABR8EIH6_9CYAN</name>
<reference evidence="10 11" key="1">
    <citation type="journal article" date="2020" name="ISME J.">
        <title>Comparative genomics reveals insights into cyanobacterial evolution and habitat adaptation.</title>
        <authorList>
            <person name="Chen M.Y."/>
            <person name="Teng W.K."/>
            <person name="Zhao L."/>
            <person name="Hu C.X."/>
            <person name="Zhou Y.K."/>
            <person name="Han B.P."/>
            <person name="Song L.R."/>
            <person name="Shu W.S."/>
        </authorList>
    </citation>
    <scope>NUCLEOTIDE SEQUENCE [LARGE SCALE GENOMIC DNA]</scope>
    <source>
        <strain evidence="10 11">FACHB-1370</strain>
    </source>
</reference>
<dbReference type="Gene3D" id="3.90.550.10">
    <property type="entry name" value="Spore Coat Polysaccharide Biosynthesis Protein SpsA, Chain A"/>
    <property type="match status" value="1"/>
</dbReference>
<feature type="compositionally biased region" description="Polar residues" evidence="7">
    <location>
        <begin position="327"/>
        <end position="339"/>
    </location>
</feature>
<accession>A0ABR8EIH6</accession>
<evidence type="ECO:0000256" key="1">
    <source>
        <dbReference type="ARBA" id="ARBA00004141"/>
    </source>
</evidence>
<dbReference type="RefSeq" id="WP_072160789.1">
    <property type="nucleotide sequence ID" value="NZ_JACJSK010000032.1"/>
</dbReference>
<dbReference type="InterPro" id="IPR050256">
    <property type="entry name" value="Glycosyltransferase_2"/>
</dbReference>
<comment type="subcellular location">
    <subcellularLocation>
        <location evidence="1">Membrane</location>
        <topology evidence="1">Multi-pass membrane protein</topology>
    </subcellularLocation>
</comment>
<dbReference type="Pfam" id="PF00535">
    <property type="entry name" value="Glycos_transf_2"/>
    <property type="match status" value="1"/>
</dbReference>
<dbReference type="InterPro" id="IPR001173">
    <property type="entry name" value="Glyco_trans_2-like"/>
</dbReference>
<proteinExistence type="predicted"/>
<keyword evidence="11" id="KW-1185">Reference proteome</keyword>
<feature type="transmembrane region" description="Helical" evidence="8">
    <location>
        <begin position="265"/>
        <end position="285"/>
    </location>
</feature>
<feature type="transmembrane region" description="Helical" evidence="8">
    <location>
        <begin position="227"/>
        <end position="253"/>
    </location>
</feature>
<feature type="domain" description="Glycosyltransferase 2-like" evidence="9">
    <location>
        <begin position="4"/>
        <end position="165"/>
    </location>
</feature>
<keyword evidence="2" id="KW-0328">Glycosyltransferase</keyword>
<dbReference type="PANTHER" id="PTHR48090:SF1">
    <property type="entry name" value="PROPHAGE BACTOPRENOL GLUCOSYL TRANSFERASE HOMOLOG"/>
    <property type="match status" value="1"/>
</dbReference>
<dbReference type="PANTHER" id="PTHR48090">
    <property type="entry name" value="UNDECAPRENYL-PHOSPHATE 4-DEOXY-4-FORMAMIDO-L-ARABINOSE TRANSFERASE-RELATED"/>
    <property type="match status" value="1"/>
</dbReference>
<keyword evidence="5 8" id="KW-1133">Transmembrane helix</keyword>
<organism evidence="10 11">
    <name type="scientific">Planktothricoides raciborskii FACHB-1370</name>
    <dbReference type="NCBI Taxonomy" id="2949576"/>
    <lineage>
        <taxon>Bacteria</taxon>
        <taxon>Bacillati</taxon>
        <taxon>Cyanobacteriota</taxon>
        <taxon>Cyanophyceae</taxon>
        <taxon>Oscillatoriophycideae</taxon>
        <taxon>Oscillatoriales</taxon>
        <taxon>Oscillatoriaceae</taxon>
        <taxon>Planktothricoides</taxon>
    </lineage>
</organism>
<dbReference type="EMBL" id="JACJSK010000032">
    <property type="protein sequence ID" value="MBD2546102.1"/>
    <property type="molecule type" value="Genomic_DNA"/>
</dbReference>
<keyword evidence="4 8" id="KW-0812">Transmembrane</keyword>
<evidence type="ECO:0000259" key="9">
    <source>
        <dbReference type="Pfam" id="PF00535"/>
    </source>
</evidence>
<keyword evidence="3" id="KW-0808">Transferase</keyword>
<comment type="caution">
    <text evidence="10">The sequence shown here is derived from an EMBL/GenBank/DDBJ whole genome shotgun (WGS) entry which is preliminary data.</text>
</comment>